<dbReference type="EMBL" id="CAJGYM010000074">
    <property type="protein sequence ID" value="CAD6196542.1"/>
    <property type="molecule type" value="Genomic_DNA"/>
</dbReference>
<dbReference type="AlphaFoldDB" id="A0A8S1HML2"/>
<keyword evidence="3" id="KW-1185">Reference proteome</keyword>
<protein>
    <submittedName>
        <fullName evidence="2">Uncharacterized protein</fullName>
    </submittedName>
</protein>
<evidence type="ECO:0000313" key="3">
    <source>
        <dbReference type="Proteomes" id="UP000835052"/>
    </source>
</evidence>
<organism evidence="2 3">
    <name type="scientific">Caenorhabditis auriculariae</name>
    <dbReference type="NCBI Taxonomy" id="2777116"/>
    <lineage>
        <taxon>Eukaryota</taxon>
        <taxon>Metazoa</taxon>
        <taxon>Ecdysozoa</taxon>
        <taxon>Nematoda</taxon>
        <taxon>Chromadorea</taxon>
        <taxon>Rhabditida</taxon>
        <taxon>Rhabditina</taxon>
        <taxon>Rhabditomorpha</taxon>
        <taxon>Rhabditoidea</taxon>
        <taxon>Rhabditidae</taxon>
        <taxon>Peloderinae</taxon>
        <taxon>Caenorhabditis</taxon>
    </lineage>
</organism>
<evidence type="ECO:0000256" key="1">
    <source>
        <dbReference type="SAM" id="SignalP"/>
    </source>
</evidence>
<sequence length="168" mass="19713">MSAAFKFLTFLAFFVVASEAFQRIHSDDVPGPIKNKQYSQSENDRRRLSLLRKLKEIGVTEPSIKKLEAVFTKYEKIYKKEPKLTQDQFETKYGAAYFREFSNAIDSLPSSDKEIHKNDPTLNDMEFGKKYKKSYFEDFSRIIDSLPSSDKQKVLDVFRDTKDQHWES</sequence>
<accession>A0A8S1HML2</accession>
<keyword evidence="1" id="KW-0732">Signal</keyword>
<reference evidence="2" key="1">
    <citation type="submission" date="2020-10" db="EMBL/GenBank/DDBJ databases">
        <authorList>
            <person name="Kikuchi T."/>
        </authorList>
    </citation>
    <scope>NUCLEOTIDE SEQUENCE</scope>
    <source>
        <strain evidence="2">NKZ352</strain>
    </source>
</reference>
<name>A0A8S1HML2_9PELO</name>
<feature type="signal peptide" evidence="1">
    <location>
        <begin position="1"/>
        <end position="26"/>
    </location>
</feature>
<dbReference type="Proteomes" id="UP000835052">
    <property type="component" value="Unassembled WGS sequence"/>
</dbReference>
<feature type="chain" id="PRO_5035876138" evidence="1">
    <location>
        <begin position="27"/>
        <end position="168"/>
    </location>
</feature>
<evidence type="ECO:0000313" key="2">
    <source>
        <dbReference type="EMBL" id="CAD6196542.1"/>
    </source>
</evidence>
<gene>
    <name evidence="2" type="ORF">CAUJ_LOCUS12456</name>
</gene>
<comment type="caution">
    <text evidence="2">The sequence shown here is derived from an EMBL/GenBank/DDBJ whole genome shotgun (WGS) entry which is preliminary data.</text>
</comment>
<proteinExistence type="predicted"/>